<dbReference type="InterPro" id="IPR051923">
    <property type="entry name" value="Glycosyl_Hydrolase_39"/>
</dbReference>
<gene>
    <name evidence="6" type="ORF">COW83_03560</name>
</gene>
<dbReference type="GO" id="GO:0005975">
    <property type="term" value="P:carbohydrate metabolic process"/>
    <property type="evidence" value="ECO:0007669"/>
    <property type="project" value="InterPro"/>
</dbReference>
<dbReference type="GO" id="GO:0004553">
    <property type="term" value="F:hydrolase activity, hydrolyzing O-glycosyl compounds"/>
    <property type="evidence" value="ECO:0007669"/>
    <property type="project" value="InterPro"/>
</dbReference>
<evidence type="ECO:0000256" key="4">
    <source>
        <dbReference type="SAM" id="Phobius"/>
    </source>
</evidence>
<organism evidence="6 7">
    <name type="scientific">Candidatus Collierbacteria bacterium CG22_combo_CG10-13_8_21_14_all_43_12</name>
    <dbReference type="NCBI Taxonomy" id="1974537"/>
    <lineage>
        <taxon>Bacteria</taxon>
        <taxon>Candidatus Collieribacteriota</taxon>
    </lineage>
</organism>
<sequence length="464" mass="52076">MVAKKKETISGLIPLIFGLFVIVIVVLVIPTAVQYVGKAAGVPANLVFNYEGVLGKLPQPWRNLDQGGEEPKEMLASVVEEVKELNPEYIRLDHIYDAFKVVSRTDGHLTYDWTGLDKAIEVILATGAKPFLSLSYMPIVISSGDMIAPAKDWSEWGQVVQATIEHYSGRSQKNIDGIIYEVWNEPDLFGGYKTYGGKNYLEMYSASAKAAARAQNVNPFEIGGPATTGLYQNWEERLIKYVAGNDLRMDFLSWHRYSYDLEQYERDARQARKWAENIPALVNLKFYVTEWGHNSEVDPGYDEKFGAIHTLAGARVMMGSIDRAVLFEIKDGPGAEKYWGRWGILTHEKFGTPEKKPRYHALQFLNNLGPYRLSVAGEGSWIKSIASTDDKGNLKIMVVNYDPKGLHSEAVPMTFENLPKGNFKITRTEFMGSSRTLNVATTSATWKTSEFFTPNSAAMFTVEF</sequence>
<reference evidence="6 7" key="1">
    <citation type="submission" date="2017-09" db="EMBL/GenBank/DDBJ databases">
        <title>Depth-based differentiation of microbial function through sediment-hosted aquifers and enrichment of novel symbionts in the deep terrestrial subsurface.</title>
        <authorList>
            <person name="Probst A.J."/>
            <person name="Ladd B."/>
            <person name="Jarett J.K."/>
            <person name="Geller-Mcgrath D.E."/>
            <person name="Sieber C.M."/>
            <person name="Emerson J.B."/>
            <person name="Anantharaman K."/>
            <person name="Thomas B.C."/>
            <person name="Malmstrom R."/>
            <person name="Stieglmeier M."/>
            <person name="Klingl A."/>
            <person name="Woyke T."/>
            <person name="Ryan C.M."/>
            <person name="Banfield J.F."/>
        </authorList>
    </citation>
    <scope>NUCLEOTIDE SEQUENCE [LARGE SCALE GENOMIC DNA]</scope>
    <source>
        <strain evidence="6">CG22_combo_CG10-13_8_21_14_all_43_12</strain>
    </source>
</reference>
<protein>
    <recommendedName>
        <fullName evidence="5">Glycosyl hydrolases family 39 N-terminal catalytic domain-containing protein</fullName>
    </recommendedName>
</protein>
<comment type="caution">
    <text evidence="6">The sequence shown here is derived from an EMBL/GenBank/DDBJ whole genome shotgun (WGS) entry which is preliminary data.</text>
</comment>
<keyword evidence="4" id="KW-1133">Transmembrane helix</keyword>
<accession>A0A2H0DUQ5</accession>
<evidence type="ECO:0000259" key="5">
    <source>
        <dbReference type="Pfam" id="PF01229"/>
    </source>
</evidence>
<keyword evidence="2" id="KW-0378">Hydrolase</keyword>
<dbReference type="EMBL" id="PCTR01000112">
    <property type="protein sequence ID" value="PIP85578.1"/>
    <property type="molecule type" value="Genomic_DNA"/>
</dbReference>
<evidence type="ECO:0000256" key="1">
    <source>
        <dbReference type="ARBA" id="ARBA00008875"/>
    </source>
</evidence>
<dbReference type="Gene3D" id="3.20.20.80">
    <property type="entry name" value="Glycosidases"/>
    <property type="match status" value="1"/>
</dbReference>
<dbReference type="SUPFAM" id="SSF51445">
    <property type="entry name" value="(Trans)glycosidases"/>
    <property type="match status" value="1"/>
</dbReference>
<dbReference type="InterPro" id="IPR017853">
    <property type="entry name" value="GH"/>
</dbReference>
<dbReference type="Pfam" id="PF01229">
    <property type="entry name" value="Glyco_hydro_39"/>
    <property type="match status" value="1"/>
</dbReference>
<dbReference type="InterPro" id="IPR049166">
    <property type="entry name" value="GH39_cat"/>
</dbReference>
<keyword evidence="3" id="KW-0326">Glycosidase</keyword>
<dbReference type="AlphaFoldDB" id="A0A2H0DUQ5"/>
<dbReference type="PANTHER" id="PTHR12631:SF10">
    <property type="entry name" value="BETA-XYLOSIDASE-LIKE PROTEIN-RELATED"/>
    <property type="match status" value="1"/>
</dbReference>
<keyword evidence="4" id="KW-0812">Transmembrane</keyword>
<feature type="transmembrane region" description="Helical" evidence="4">
    <location>
        <begin position="12"/>
        <end position="33"/>
    </location>
</feature>
<evidence type="ECO:0000313" key="7">
    <source>
        <dbReference type="Proteomes" id="UP000231136"/>
    </source>
</evidence>
<dbReference type="InterPro" id="IPR018087">
    <property type="entry name" value="Glyco_hydro_5_CS"/>
</dbReference>
<dbReference type="PROSITE" id="PS00659">
    <property type="entry name" value="GLYCOSYL_HYDROL_F5"/>
    <property type="match status" value="1"/>
</dbReference>
<proteinExistence type="inferred from homology"/>
<dbReference type="PANTHER" id="PTHR12631">
    <property type="entry name" value="ALPHA-L-IDURONIDASE"/>
    <property type="match status" value="1"/>
</dbReference>
<feature type="domain" description="Glycosyl hydrolases family 39 N-terminal catalytic" evidence="5">
    <location>
        <begin position="83"/>
        <end position="390"/>
    </location>
</feature>
<comment type="similarity">
    <text evidence="1">Belongs to the glycosyl hydrolase 39 family.</text>
</comment>
<dbReference type="Proteomes" id="UP000231136">
    <property type="component" value="Unassembled WGS sequence"/>
</dbReference>
<evidence type="ECO:0000313" key="6">
    <source>
        <dbReference type="EMBL" id="PIP85578.1"/>
    </source>
</evidence>
<evidence type="ECO:0000256" key="2">
    <source>
        <dbReference type="ARBA" id="ARBA00022801"/>
    </source>
</evidence>
<evidence type="ECO:0000256" key="3">
    <source>
        <dbReference type="ARBA" id="ARBA00023295"/>
    </source>
</evidence>
<keyword evidence="4" id="KW-0472">Membrane</keyword>
<name>A0A2H0DUQ5_9BACT</name>